<evidence type="ECO:0000256" key="5">
    <source>
        <dbReference type="ARBA" id="ARBA00023004"/>
    </source>
</evidence>
<dbReference type="SUPFAM" id="SSF48264">
    <property type="entry name" value="Cytochrome P450"/>
    <property type="match status" value="1"/>
</dbReference>
<keyword evidence="5" id="KW-0408">Iron</keyword>
<dbReference type="GO" id="GO:0005506">
    <property type="term" value="F:iron ion binding"/>
    <property type="evidence" value="ECO:0007669"/>
    <property type="project" value="InterPro"/>
</dbReference>
<dbReference type="PANTHER" id="PTHR47953">
    <property type="entry name" value="OS08G0105600 PROTEIN"/>
    <property type="match status" value="1"/>
</dbReference>
<dbReference type="OrthoDB" id="1303757at2759"/>
<proteinExistence type="inferred from homology"/>
<keyword evidence="6" id="KW-0503">Monooxygenase</keyword>
<reference evidence="7" key="1">
    <citation type="submission" date="2022-05" db="EMBL/GenBank/DDBJ databases">
        <title>The Musa troglodytarum L. genome provides insights into the mechanism of non-climacteric behaviour and enrichment of carotenoids.</title>
        <authorList>
            <person name="Wang J."/>
        </authorList>
    </citation>
    <scope>NUCLEOTIDE SEQUENCE</scope>
    <source>
        <tissue evidence="7">Leaf</tissue>
    </source>
</reference>
<keyword evidence="3" id="KW-0479">Metal-binding</keyword>
<sequence length="144" mass="16342">MATKPINLREKLLKMSNAIISRAVIGPRSKHQETFILVAREVIDVLGGFYATDMFPSLKLLHVLLGAKFKLQRICRRLDKIFDDIVREHEVKAKMNKGRQVAEVEEHNVDALLWLKDESELEVLMTMDGIKVVILVSATSCGTR</sequence>
<dbReference type="GO" id="GO:0004497">
    <property type="term" value="F:monooxygenase activity"/>
    <property type="evidence" value="ECO:0007669"/>
    <property type="project" value="UniProtKB-KW"/>
</dbReference>
<comment type="similarity">
    <text evidence="1">Belongs to the cytochrome P450 family.</text>
</comment>
<dbReference type="InterPro" id="IPR052306">
    <property type="entry name" value="CYP450_71D"/>
</dbReference>
<gene>
    <name evidence="7" type="ORF">MUK42_12700</name>
</gene>
<evidence type="ECO:0000256" key="1">
    <source>
        <dbReference type="ARBA" id="ARBA00010617"/>
    </source>
</evidence>
<dbReference type="AlphaFoldDB" id="A0A9E7GZF5"/>
<evidence type="ECO:0000313" key="8">
    <source>
        <dbReference type="Proteomes" id="UP001055439"/>
    </source>
</evidence>
<dbReference type="GO" id="GO:0016705">
    <property type="term" value="F:oxidoreductase activity, acting on paired donors, with incorporation or reduction of molecular oxygen"/>
    <property type="evidence" value="ECO:0007669"/>
    <property type="project" value="InterPro"/>
</dbReference>
<dbReference type="EMBL" id="CP097509">
    <property type="protein sequence ID" value="URE21943.1"/>
    <property type="molecule type" value="Genomic_DNA"/>
</dbReference>
<organism evidence="7 8">
    <name type="scientific">Musa troglodytarum</name>
    <name type="common">fe'i banana</name>
    <dbReference type="NCBI Taxonomy" id="320322"/>
    <lineage>
        <taxon>Eukaryota</taxon>
        <taxon>Viridiplantae</taxon>
        <taxon>Streptophyta</taxon>
        <taxon>Embryophyta</taxon>
        <taxon>Tracheophyta</taxon>
        <taxon>Spermatophyta</taxon>
        <taxon>Magnoliopsida</taxon>
        <taxon>Liliopsida</taxon>
        <taxon>Zingiberales</taxon>
        <taxon>Musaceae</taxon>
        <taxon>Musa</taxon>
    </lineage>
</organism>
<dbReference type="GO" id="GO:0020037">
    <property type="term" value="F:heme binding"/>
    <property type="evidence" value="ECO:0007669"/>
    <property type="project" value="InterPro"/>
</dbReference>
<dbReference type="PANTHER" id="PTHR47953:SF5">
    <property type="entry name" value="CYTOCHROME P450 71AV8-LIKE"/>
    <property type="match status" value="1"/>
</dbReference>
<evidence type="ECO:0000256" key="4">
    <source>
        <dbReference type="ARBA" id="ARBA00023002"/>
    </source>
</evidence>
<evidence type="ECO:0000256" key="3">
    <source>
        <dbReference type="ARBA" id="ARBA00022723"/>
    </source>
</evidence>
<keyword evidence="4" id="KW-0560">Oxidoreductase</keyword>
<keyword evidence="2" id="KW-0349">Heme</keyword>
<evidence type="ECO:0000256" key="6">
    <source>
        <dbReference type="ARBA" id="ARBA00023033"/>
    </source>
</evidence>
<evidence type="ECO:0000313" key="7">
    <source>
        <dbReference type="EMBL" id="URE21943.1"/>
    </source>
</evidence>
<evidence type="ECO:0000256" key="2">
    <source>
        <dbReference type="ARBA" id="ARBA00022617"/>
    </source>
</evidence>
<dbReference type="Proteomes" id="UP001055439">
    <property type="component" value="Chromosome 7"/>
</dbReference>
<accession>A0A9E7GZF5</accession>
<protein>
    <submittedName>
        <fullName evidence="7">Cytochrome P450</fullName>
    </submittedName>
</protein>
<dbReference type="Gene3D" id="1.10.630.10">
    <property type="entry name" value="Cytochrome P450"/>
    <property type="match status" value="1"/>
</dbReference>
<name>A0A9E7GZF5_9LILI</name>
<dbReference type="InterPro" id="IPR036396">
    <property type="entry name" value="Cyt_P450_sf"/>
</dbReference>
<keyword evidence="8" id="KW-1185">Reference proteome</keyword>